<sequence length="264" mass="28421">MTQAAITFVTGGSGGIGKSTAARMLAHALGSARLRTALVDGNPGQQSQRAWLNIPDSKALEYALVDGLQSALVRPRDTGGMFALLAGPADPHSRDMARDYLESIIGLRAMCDMVVVDADRVDGRLWDDPASFAGGVMRPMVEAGGARILFRIGQSGSQTDDGLAALDAIRRPDRIRAVAVAPPGVKPWPARRWHALLDGLAEYGGVDVWDEASRRLVDSHACGWGHGMEPDWLRGACVWMGADPDAWRSAEGRGRSWLPWSRTR</sequence>
<dbReference type="InterPro" id="IPR002586">
    <property type="entry name" value="CobQ/CobB/MinD/ParA_Nub-bd_dom"/>
</dbReference>
<feature type="domain" description="CobQ/CobB/MinD/ParA nucleotide binding" evidence="1">
    <location>
        <begin position="8"/>
        <end position="47"/>
    </location>
</feature>
<proteinExistence type="predicted"/>
<dbReference type="EMBL" id="CABHNT010000047">
    <property type="protein sequence ID" value="VUX37628.1"/>
    <property type="molecule type" value="Genomic_DNA"/>
</dbReference>
<dbReference type="RefSeq" id="WP_144099109.1">
    <property type="nucleotide sequence ID" value="NZ_CABHND010000016.1"/>
</dbReference>
<protein>
    <submittedName>
        <fullName evidence="2">CobQ/CobB/MinD/ParA nucleotide binding domain protein</fullName>
    </submittedName>
</protein>
<dbReference type="InterPro" id="IPR027417">
    <property type="entry name" value="P-loop_NTPase"/>
</dbReference>
<dbReference type="Pfam" id="PF01656">
    <property type="entry name" value="CbiA"/>
    <property type="match status" value="1"/>
</dbReference>
<gene>
    <name evidence="2" type="ORF">BLJG463_02171</name>
</gene>
<organism evidence="2 3">
    <name type="scientific">Bifidobacterium longum subsp. infantis</name>
    <dbReference type="NCBI Taxonomy" id="1682"/>
    <lineage>
        <taxon>Bacteria</taxon>
        <taxon>Bacillati</taxon>
        <taxon>Actinomycetota</taxon>
        <taxon>Actinomycetes</taxon>
        <taxon>Bifidobacteriales</taxon>
        <taxon>Bifidobacteriaceae</taxon>
        <taxon>Bifidobacterium</taxon>
    </lineage>
</organism>
<evidence type="ECO:0000313" key="3">
    <source>
        <dbReference type="Proteomes" id="UP000345266"/>
    </source>
</evidence>
<dbReference type="Proteomes" id="UP000345266">
    <property type="component" value="Unassembled WGS sequence"/>
</dbReference>
<evidence type="ECO:0000313" key="2">
    <source>
        <dbReference type="EMBL" id="VUX37628.1"/>
    </source>
</evidence>
<name>A0A564VZ31_BIFLI</name>
<reference evidence="2 3" key="1">
    <citation type="submission" date="2019-07" db="EMBL/GenBank/DDBJ databases">
        <authorList>
            <person name="Hibberd C M."/>
            <person name="Gehrig L. J."/>
            <person name="Chang H.-W."/>
            <person name="Venkatesh S."/>
        </authorList>
    </citation>
    <scope>NUCLEOTIDE SEQUENCE [LARGE SCALE GENOMIC DNA]</scope>
    <source>
        <strain evidence="2">Bifidobacterium_longum_subsp_infantis_JG_Bg463</strain>
    </source>
</reference>
<dbReference type="AlphaFoldDB" id="A0A564VZ31"/>
<dbReference type="Gene3D" id="3.40.50.300">
    <property type="entry name" value="P-loop containing nucleotide triphosphate hydrolases"/>
    <property type="match status" value="1"/>
</dbReference>
<accession>A0A564VZ31</accession>
<evidence type="ECO:0000259" key="1">
    <source>
        <dbReference type="Pfam" id="PF01656"/>
    </source>
</evidence>
<dbReference type="SUPFAM" id="SSF52540">
    <property type="entry name" value="P-loop containing nucleoside triphosphate hydrolases"/>
    <property type="match status" value="1"/>
</dbReference>